<dbReference type="Pfam" id="PF20567">
    <property type="entry name" value="DUF6776"/>
    <property type="match status" value="1"/>
</dbReference>
<dbReference type="HOGENOM" id="CLU_096797_0_0_4"/>
<protein>
    <submittedName>
        <fullName evidence="2">Conserved hypothetical transmembrane protein</fullName>
    </submittedName>
</protein>
<dbReference type="Proteomes" id="UP000000366">
    <property type="component" value="Chromosome"/>
</dbReference>
<evidence type="ECO:0000313" key="2">
    <source>
        <dbReference type="EMBL" id="ABM96108.1"/>
    </source>
</evidence>
<dbReference type="STRING" id="420662.Mpe_A3155"/>
<evidence type="ECO:0000313" key="3">
    <source>
        <dbReference type="Proteomes" id="UP000000366"/>
    </source>
</evidence>
<keyword evidence="2" id="KW-0812">Transmembrane</keyword>
<feature type="coiled-coil region" evidence="1">
    <location>
        <begin position="85"/>
        <end position="133"/>
    </location>
</feature>
<dbReference type="InterPro" id="IPR046703">
    <property type="entry name" value="DUF6776"/>
</dbReference>
<dbReference type="EMBL" id="CP000555">
    <property type="protein sequence ID" value="ABM96108.1"/>
    <property type="molecule type" value="Genomic_DNA"/>
</dbReference>
<name>A2SKL9_METPP</name>
<keyword evidence="2" id="KW-0472">Membrane</keyword>
<dbReference type="eggNOG" id="ENOG502Z8KI">
    <property type="taxonomic scope" value="Bacteria"/>
</dbReference>
<dbReference type="KEGG" id="mpt:Mpe_A3155"/>
<gene>
    <name evidence="2" type="ordered locus">Mpe_A3155</name>
</gene>
<proteinExistence type="predicted"/>
<evidence type="ECO:0000256" key="1">
    <source>
        <dbReference type="SAM" id="Coils"/>
    </source>
</evidence>
<reference evidence="2 3" key="1">
    <citation type="journal article" date="2007" name="J. Bacteriol.">
        <title>Whole-genome analysis of the methyl tert-butyl ether-degrading beta-proteobacterium Methylibium petroleiphilum PM1.</title>
        <authorList>
            <person name="Kane S.R."/>
            <person name="Chakicherla A.Y."/>
            <person name="Chain P.S.G."/>
            <person name="Schmidt R."/>
            <person name="Shin M.W."/>
            <person name="Legler T.C."/>
            <person name="Scow K.M."/>
            <person name="Larimer F.W."/>
            <person name="Lucas S.M."/>
            <person name="Richardson P.M."/>
            <person name="Hristova K.R."/>
        </authorList>
    </citation>
    <scope>NUCLEOTIDE SEQUENCE [LARGE SCALE GENOMIC DNA]</scope>
    <source>
        <strain evidence="3">ATCC BAA-1232 / LMG 22953 / PM1</strain>
    </source>
</reference>
<dbReference type="AlphaFoldDB" id="A2SKL9"/>
<accession>A2SKL9</accession>
<keyword evidence="1" id="KW-0175">Coiled coil</keyword>
<sequence length="250" mass="27985">MDFWAFRNPMRWKLLRRRLSISAPRMIVRSHLPWPLRWAVLALALGFSAALALWAFEFGKDIAGLDRLDRVPVATPSKEADAIDLEQLRSERDKAQSIANTAESLLKTERTTQERLMSQIKALEAENLALKGDLGFFERLLPTSGKSELVVRGLQAEVVGNGQLRYQLLVMQQGKSPAEFKGRYELTLKGQLEGQTWSQSPSGAPRVLQFRQYQRVDGTLNFPALAVVDALQVRVLDAQGGVRASQDVSL</sequence>
<organism evidence="2 3">
    <name type="scientific">Methylibium petroleiphilum (strain ATCC BAA-1232 / LMG 22953 / PM1)</name>
    <dbReference type="NCBI Taxonomy" id="420662"/>
    <lineage>
        <taxon>Bacteria</taxon>
        <taxon>Pseudomonadati</taxon>
        <taxon>Pseudomonadota</taxon>
        <taxon>Betaproteobacteria</taxon>
        <taxon>Burkholderiales</taxon>
        <taxon>Sphaerotilaceae</taxon>
        <taxon>Methylibium</taxon>
    </lineage>
</organism>
<keyword evidence="3" id="KW-1185">Reference proteome</keyword>